<reference evidence="1" key="1">
    <citation type="submission" date="2024-07" db="EMBL/GenBank/DDBJ databases">
        <title>A survey of Mimosa microsymbionts across Brazilian biomes reveals a high diversity of Paraburkholderia nodulating endemic species, but also that Cupriavidus is common as a symbiont of widespread species.</title>
        <authorList>
            <person name="Rouws L."/>
            <person name="Barauna A."/>
            <person name="Beukes C."/>
            <person name="Rouws J.R.C."/>
            <person name="De Faria S.M."/>
            <person name="Gross E."/>
            <person name="Bueno Dos Reis Junior F."/>
            <person name="Simon M.F."/>
            <person name="Maluk M."/>
            <person name="Odee D.W."/>
            <person name="Kenicer G."/>
            <person name="Young J.P.W."/>
            <person name="Reis V.M."/>
            <person name="Zilli J."/>
            <person name="James E.K."/>
        </authorList>
    </citation>
    <scope>NUCLEOTIDE SEQUENCE</scope>
    <source>
        <strain evidence="1">EG181B</strain>
    </source>
</reference>
<dbReference type="EMBL" id="JBFRCH010000002">
    <property type="protein sequence ID" value="MEX3931225.1"/>
    <property type="molecule type" value="Genomic_DNA"/>
</dbReference>
<sequence>MKNLAARGDRVLWVACPIILFAVMFGHMTAIVYNGLALLAVGTLCAACASDATALRRWPLVLPICAWAAWALAAVAWSRAQPVSLHQWFDEILYPFVAFFGFWVVGSRTQRPTSFVAVTWIAAALLAFTSIVNWGHLQPPTADTFLLHYYNRVGHTSTLAVFAMPLFSGVMLRARWRTVGMTGLILCLFVGLATLNRFFWPAAAITLLIALSPFYRKRMLIAGVVCLLVAAAALGSLELSARLRYGDAAPRPAQGDFHIGGHQIYLPPALVGIGDTVSNDTRPKLWAFYERVGAEHTWTGIGFGKPLPGIAYKEQMPASLLAVEPLALTHAHNLFINTWLQTGIIGLALQSVLLLALVARFWSLRHVEPLVSAAGIALVAGMLTKNLTDDFMWQTTILAFWSFSGLLLGIGEQLTLDNVATGLPASNQ</sequence>
<accession>A0ACC6TUW8</accession>
<comment type="caution">
    <text evidence="1">The sequence shown here is derived from an EMBL/GenBank/DDBJ whole genome shotgun (WGS) entry which is preliminary data.</text>
</comment>
<organism evidence="1 2">
    <name type="scientific">Paraburkholderia phymatum</name>
    <dbReference type="NCBI Taxonomy" id="148447"/>
    <lineage>
        <taxon>Bacteria</taxon>
        <taxon>Pseudomonadati</taxon>
        <taxon>Pseudomonadota</taxon>
        <taxon>Betaproteobacteria</taxon>
        <taxon>Burkholderiales</taxon>
        <taxon>Burkholderiaceae</taxon>
        <taxon>Paraburkholderia</taxon>
    </lineage>
</organism>
<keyword evidence="2" id="KW-1185">Reference proteome</keyword>
<name>A0ACC6TUW8_9BURK</name>
<evidence type="ECO:0000313" key="2">
    <source>
        <dbReference type="Proteomes" id="UP001558850"/>
    </source>
</evidence>
<protein>
    <submittedName>
        <fullName evidence="1">O-antigen ligase family protein</fullName>
    </submittedName>
</protein>
<dbReference type="Proteomes" id="UP001558850">
    <property type="component" value="Unassembled WGS sequence"/>
</dbReference>
<keyword evidence="1" id="KW-0436">Ligase</keyword>
<gene>
    <name evidence="1" type="ORF">AB4Y32_05290</name>
</gene>
<proteinExistence type="predicted"/>
<evidence type="ECO:0000313" key="1">
    <source>
        <dbReference type="EMBL" id="MEX3931225.1"/>
    </source>
</evidence>